<feature type="compositionally biased region" description="Low complexity" evidence="1">
    <location>
        <begin position="1"/>
        <end position="13"/>
    </location>
</feature>
<feature type="region of interest" description="Disordered" evidence="1">
    <location>
        <begin position="1"/>
        <end position="30"/>
    </location>
</feature>
<feature type="compositionally biased region" description="Basic and acidic residues" evidence="1">
    <location>
        <begin position="128"/>
        <end position="139"/>
    </location>
</feature>
<evidence type="ECO:0000313" key="2">
    <source>
        <dbReference type="EMBL" id="KAK4106931.1"/>
    </source>
</evidence>
<reference evidence="2" key="2">
    <citation type="submission" date="2023-05" db="EMBL/GenBank/DDBJ databases">
        <authorList>
            <consortium name="Lawrence Berkeley National Laboratory"/>
            <person name="Steindorff A."/>
            <person name="Hensen N."/>
            <person name="Bonometti L."/>
            <person name="Westerberg I."/>
            <person name="Brannstrom I.O."/>
            <person name="Guillou S."/>
            <person name="Cros-Aarteil S."/>
            <person name="Calhoun S."/>
            <person name="Haridas S."/>
            <person name="Kuo A."/>
            <person name="Mondo S."/>
            <person name="Pangilinan J."/>
            <person name="Riley R."/>
            <person name="Labutti K."/>
            <person name="Andreopoulos B."/>
            <person name="Lipzen A."/>
            <person name="Chen C."/>
            <person name="Yanf M."/>
            <person name="Daum C."/>
            <person name="Ng V."/>
            <person name="Clum A."/>
            <person name="Ohm R."/>
            <person name="Martin F."/>
            <person name="Silar P."/>
            <person name="Natvig D."/>
            <person name="Lalanne C."/>
            <person name="Gautier V."/>
            <person name="Ament-Velasquez S.L."/>
            <person name="Kruys A."/>
            <person name="Hutchinson M.I."/>
            <person name="Powell A.J."/>
            <person name="Barry K."/>
            <person name="Miller A.N."/>
            <person name="Grigoriev I.V."/>
            <person name="Debuchy R."/>
            <person name="Gladieux P."/>
            <person name="Thoren M.H."/>
            <person name="Johannesson H."/>
        </authorList>
    </citation>
    <scope>NUCLEOTIDE SEQUENCE</scope>
    <source>
        <strain evidence="2">CBS 757.83</strain>
    </source>
</reference>
<evidence type="ECO:0000256" key="1">
    <source>
        <dbReference type="SAM" id="MobiDB-lite"/>
    </source>
</evidence>
<evidence type="ECO:0000313" key="3">
    <source>
        <dbReference type="Proteomes" id="UP001305647"/>
    </source>
</evidence>
<dbReference type="AlphaFoldDB" id="A0AAN6T7B2"/>
<organism evidence="2 3">
    <name type="scientific">Parathielavia hyrcaniae</name>
    <dbReference type="NCBI Taxonomy" id="113614"/>
    <lineage>
        <taxon>Eukaryota</taxon>
        <taxon>Fungi</taxon>
        <taxon>Dikarya</taxon>
        <taxon>Ascomycota</taxon>
        <taxon>Pezizomycotina</taxon>
        <taxon>Sordariomycetes</taxon>
        <taxon>Sordariomycetidae</taxon>
        <taxon>Sordariales</taxon>
        <taxon>Chaetomiaceae</taxon>
        <taxon>Parathielavia</taxon>
    </lineage>
</organism>
<protein>
    <submittedName>
        <fullName evidence="2">Uncharacterized protein</fullName>
    </submittedName>
</protein>
<proteinExistence type="predicted"/>
<dbReference type="Proteomes" id="UP001305647">
    <property type="component" value="Unassembled WGS sequence"/>
</dbReference>
<dbReference type="EMBL" id="MU863624">
    <property type="protein sequence ID" value="KAK4106931.1"/>
    <property type="molecule type" value="Genomic_DNA"/>
</dbReference>
<name>A0AAN6T7B2_9PEZI</name>
<gene>
    <name evidence="2" type="ORF">N658DRAFT_415749</name>
</gene>
<accession>A0AAN6T7B2</accession>
<reference evidence="2" key="1">
    <citation type="journal article" date="2023" name="Mol. Phylogenet. Evol.">
        <title>Genome-scale phylogeny and comparative genomics of the fungal order Sordariales.</title>
        <authorList>
            <person name="Hensen N."/>
            <person name="Bonometti L."/>
            <person name="Westerberg I."/>
            <person name="Brannstrom I.O."/>
            <person name="Guillou S."/>
            <person name="Cros-Aarteil S."/>
            <person name="Calhoun S."/>
            <person name="Haridas S."/>
            <person name="Kuo A."/>
            <person name="Mondo S."/>
            <person name="Pangilinan J."/>
            <person name="Riley R."/>
            <person name="LaButti K."/>
            <person name="Andreopoulos B."/>
            <person name="Lipzen A."/>
            <person name="Chen C."/>
            <person name="Yan M."/>
            <person name="Daum C."/>
            <person name="Ng V."/>
            <person name="Clum A."/>
            <person name="Steindorff A."/>
            <person name="Ohm R.A."/>
            <person name="Martin F."/>
            <person name="Silar P."/>
            <person name="Natvig D.O."/>
            <person name="Lalanne C."/>
            <person name="Gautier V."/>
            <person name="Ament-Velasquez S.L."/>
            <person name="Kruys A."/>
            <person name="Hutchinson M.I."/>
            <person name="Powell A.J."/>
            <person name="Barry K."/>
            <person name="Miller A.N."/>
            <person name="Grigoriev I.V."/>
            <person name="Debuchy R."/>
            <person name="Gladieux P."/>
            <person name="Hiltunen Thoren M."/>
            <person name="Johannesson H."/>
        </authorList>
    </citation>
    <scope>NUCLEOTIDE SEQUENCE</scope>
    <source>
        <strain evidence="2">CBS 757.83</strain>
    </source>
</reference>
<sequence length="146" mass="16412">MANNTNSATNTTSVSKQPAGPAPAPKDSLQEEQQLEDMLDRLDQVHLQASLLRKSMQLRSALPRMLEPLMRAKHPTPEAMRAALLQAVDKTNKDIASFQEAHLRLQTDGVLPRARASQKNSKGLKHWRASDHPDWANPDRKRHRLS</sequence>
<keyword evidence="3" id="KW-1185">Reference proteome</keyword>
<feature type="region of interest" description="Disordered" evidence="1">
    <location>
        <begin position="109"/>
        <end position="146"/>
    </location>
</feature>
<comment type="caution">
    <text evidence="2">The sequence shown here is derived from an EMBL/GenBank/DDBJ whole genome shotgun (WGS) entry which is preliminary data.</text>
</comment>